<dbReference type="EMBL" id="LR899763">
    <property type="protein sequence ID" value="CAD7242291.1"/>
    <property type="molecule type" value="Genomic_DNA"/>
</dbReference>
<organism evidence="8">
    <name type="scientific">Darwinula stevensoni</name>
    <dbReference type="NCBI Taxonomy" id="69355"/>
    <lineage>
        <taxon>Eukaryota</taxon>
        <taxon>Metazoa</taxon>
        <taxon>Ecdysozoa</taxon>
        <taxon>Arthropoda</taxon>
        <taxon>Crustacea</taxon>
        <taxon>Oligostraca</taxon>
        <taxon>Ostracoda</taxon>
        <taxon>Podocopa</taxon>
        <taxon>Podocopida</taxon>
        <taxon>Darwinulocopina</taxon>
        <taxon>Darwinuloidea</taxon>
        <taxon>Darwinulidae</taxon>
        <taxon>Darwinula</taxon>
    </lineage>
</organism>
<dbReference type="Gene3D" id="3.30.40.10">
    <property type="entry name" value="Zinc/RING finger domain, C3HC4 (zinc finger)"/>
    <property type="match status" value="1"/>
</dbReference>
<keyword evidence="3" id="KW-0863">Zinc-finger</keyword>
<evidence type="ECO:0000256" key="6">
    <source>
        <dbReference type="SAM" id="MobiDB-lite"/>
    </source>
</evidence>
<reference evidence="8" key="1">
    <citation type="submission" date="2020-11" db="EMBL/GenBank/DDBJ databases">
        <authorList>
            <person name="Tran Van P."/>
        </authorList>
    </citation>
    <scope>NUCLEOTIDE SEQUENCE</scope>
</reference>
<dbReference type="SMART" id="SM00249">
    <property type="entry name" value="PHD"/>
    <property type="match status" value="1"/>
</dbReference>
<keyword evidence="9" id="KW-1185">Reference proteome</keyword>
<dbReference type="GO" id="GO:0008270">
    <property type="term" value="F:zinc ion binding"/>
    <property type="evidence" value="ECO:0007669"/>
    <property type="project" value="UniProtKB-KW"/>
</dbReference>
<dbReference type="Pfam" id="PF00628">
    <property type="entry name" value="PHD"/>
    <property type="match status" value="1"/>
</dbReference>
<feature type="compositionally biased region" description="Basic residues" evidence="6">
    <location>
        <begin position="108"/>
        <end position="120"/>
    </location>
</feature>
<dbReference type="InterPro" id="IPR013083">
    <property type="entry name" value="Znf_RING/FYVE/PHD"/>
</dbReference>
<protein>
    <recommendedName>
        <fullName evidence="7">Zinc finger PHD-type domain-containing protein</fullName>
    </recommendedName>
</protein>
<dbReference type="OrthoDB" id="79252at2759"/>
<name>A0A7R8X3U4_9CRUS</name>
<keyword evidence="5" id="KW-0539">Nucleus</keyword>
<sequence>MPVRSSRSVVVIVKCKTPPHMVVTPHTQRAVDVKPPKRRRTVEDFYAFCSYILEYENYPAMKNEEVSDMKQNSPSGSTGSLGTDTSYDSTESGSSHGSSTSSSPPQPRARRSQRMQKPKKSPSSGNGESDEEDDHDLVTCYCKKPYAGRPMIECSKCSTWVHLSCAKIRKSNIPEIFLCYKCKEPKHEERQRKEWN</sequence>
<comment type="subcellular location">
    <subcellularLocation>
        <location evidence="1">Nucleus</location>
    </subcellularLocation>
</comment>
<dbReference type="InterPro" id="IPR001965">
    <property type="entry name" value="Znf_PHD"/>
</dbReference>
<evidence type="ECO:0000259" key="7">
    <source>
        <dbReference type="SMART" id="SM00249"/>
    </source>
</evidence>
<dbReference type="EMBL" id="CAJPEV010000246">
    <property type="protein sequence ID" value="CAG0882915.1"/>
    <property type="molecule type" value="Genomic_DNA"/>
</dbReference>
<keyword evidence="2" id="KW-0479">Metal-binding</keyword>
<feature type="compositionally biased region" description="Low complexity" evidence="6">
    <location>
        <begin position="73"/>
        <end position="103"/>
    </location>
</feature>
<feature type="region of interest" description="Disordered" evidence="6">
    <location>
        <begin position="67"/>
        <end position="133"/>
    </location>
</feature>
<dbReference type="InterPro" id="IPR019787">
    <property type="entry name" value="Znf_PHD-finger"/>
</dbReference>
<evidence type="ECO:0000256" key="2">
    <source>
        <dbReference type="ARBA" id="ARBA00022723"/>
    </source>
</evidence>
<accession>A0A7R8X3U4</accession>
<evidence type="ECO:0000313" key="9">
    <source>
        <dbReference type="Proteomes" id="UP000677054"/>
    </source>
</evidence>
<proteinExistence type="predicted"/>
<dbReference type="CDD" id="cd15546">
    <property type="entry name" value="PHD_PHF13_like"/>
    <property type="match status" value="1"/>
</dbReference>
<dbReference type="InterPro" id="IPR019786">
    <property type="entry name" value="Zinc_finger_PHD-type_CS"/>
</dbReference>
<evidence type="ECO:0000256" key="3">
    <source>
        <dbReference type="ARBA" id="ARBA00022771"/>
    </source>
</evidence>
<dbReference type="PANTHER" id="PTHR14571:SF9">
    <property type="entry name" value="HISTONE-LYSINE N-METHYLTRANSFERASE SET-26-RELATED"/>
    <property type="match status" value="1"/>
</dbReference>
<dbReference type="SUPFAM" id="SSF57903">
    <property type="entry name" value="FYVE/PHD zinc finger"/>
    <property type="match status" value="1"/>
</dbReference>
<dbReference type="PANTHER" id="PTHR14571">
    <property type="entry name" value="HISTONE-LYSINE N-METHYLTRANSFERASE SET-26-RELATED"/>
    <property type="match status" value="1"/>
</dbReference>
<feature type="domain" description="Zinc finger PHD-type" evidence="7">
    <location>
        <begin position="139"/>
        <end position="183"/>
    </location>
</feature>
<dbReference type="PROSITE" id="PS01359">
    <property type="entry name" value="ZF_PHD_1"/>
    <property type="match status" value="1"/>
</dbReference>
<dbReference type="GO" id="GO:0005634">
    <property type="term" value="C:nucleus"/>
    <property type="evidence" value="ECO:0007669"/>
    <property type="project" value="UniProtKB-SubCell"/>
</dbReference>
<dbReference type="AlphaFoldDB" id="A0A7R8X3U4"/>
<evidence type="ECO:0000256" key="4">
    <source>
        <dbReference type="ARBA" id="ARBA00022833"/>
    </source>
</evidence>
<evidence type="ECO:0000256" key="5">
    <source>
        <dbReference type="ARBA" id="ARBA00023242"/>
    </source>
</evidence>
<gene>
    <name evidence="8" type="ORF">DSTB1V02_LOCUS2262</name>
</gene>
<keyword evidence="4" id="KW-0862">Zinc</keyword>
<evidence type="ECO:0000313" key="8">
    <source>
        <dbReference type="EMBL" id="CAD7242291.1"/>
    </source>
</evidence>
<dbReference type="InterPro" id="IPR011011">
    <property type="entry name" value="Znf_FYVE_PHD"/>
</dbReference>
<dbReference type="Proteomes" id="UP000677054">
    <property type="component" value="Unassembled WGS sequence"/>
</dbReference>
<evidence type="ECO:0000256" key="1">
    <source>
        <dbReference type="ARBA" id="ARBA00004123"/>
    </source>
</evidence>